<reference evidence="1" key="1">
    <citation type="journal article" date="2014" name="Front. Microbiol.">
        <title>High frequency of phylogenetically diverse reductive dehalogenase-homologous genes in deep subseafloor sedimentary metagenomes.</title>
        <authorList>
            <person name="Kawai M."/>
            <person name="Futagami T."/>
            <person name="Toyoda A."/>
            <person name="Takaki Y."/>
            <person name="Nishi S."/>
            <person name="Hori S."/>
            <person name="Arai W."/>
            <person name="Tsubouchi T."/>
            <person name="Morono Y."/>
            <person name="Uchiyama I."/>
            <person name="Ito T."/>
            <person name="Fujiyama A."/>
            <person name="Inagaki F."/>
            <person name="Takami H."/>
        </authorList>
    </citation>
    <scope>NUCLEOTIDE SEQUENCE</scope>
    <source>
        <strain evidence="1">Expedition CK06-06</strain>
    </source>
</reference>
<proteinExistence type="predicted"/>
<dbReference type="AlphaFoldDB" id="X1PUX5"/>
<feature type="non-terminal residue" evidence="1">
    <location>
        <position position="1"/>
    </location>
</feature>
<evidence type="ECO:0000313" key="1">
    <source>
        <dbReference type="EMBL" id="GAI34674.1"/>
    </source>
</evidence>
<comment type="caution">
    <text evidence="1">The sequence shown here is derived from an EMBL/GenBank/DDBJ whole genome shotgun (WGS) entry which is preliminary data.</text>
</comment>
<dbReference type="EMBL" id="BARV01024568">
    <property type="protein sequence ID" value="GAI34674.1"/>
    <property type="molecule type" value="Genomic_DNA"/>
</dbReference>
<gene>
    <name evidence="1" type="ORF">S06H3_40078</name>
</gene>
<name>X1PUX5_9ZZZZ</name>
<accession>X1PUX5</accession>
<sequence length="47" mass="5326">SRTRAHPELPDPPYETVAGLITAPLDHLLDLFRRWPGDDLTSIPDME</sequence>
<organism evidence="1">
    <name type="scientific">marine sediment metagenome</name>
    <dbReference type="NCBI Taxonomy" id="412755"/>
    <lineage>
        <taxon>unclassified sequences</taxon>
        <taxon>metagenomes</taxon>
        <taxon>ecological metagenomes</taxon>
    </lineage>
</organism>
<protein>
    <submittedName>
        <fullName evidence="1">Uncharacterized protein</fullName>
    </submittedName>
</protein>